<dbReference type="RefSeq" id="WP_200271225.1">
    <property type="nucleotide sequence ID" value="NZ_JAENHN010000046.1"/>
</dbReference>
<dbReference type="Pfam" id="PF07859">
    <property type="entry name" value="Abhydrolase_3"/>
    <property type="match status" value="1"/>
</dbReference>
<organism evidence="3 4">
    <name type="scientific">Clostridium yunnanense</name>
    <dbReference type="NCBI Taxonomy" id="2800325"/>
    <lineage>
        <taxon>Bacteria</taxon>
        <taxon>Bacillati</taxon>
        <taxon>Bacillota</taxon>
        <taxon>Clostridia</taxon>
        <taxon>Eubacteriales</taxon>
        <taxon>Clostridiaceae</taxon>
        <taxon>Clostridium</taxon>
    </lineage>
</organism>
<accession>A0ABS1ES56</accession>
<dbReference type="PANTHER" id="PTHR48081">
    <property type="entry name" value="AB HYDROLASE SUPERFAMILY PROTEIN C4A8.06C"/>
    <property type="match status" value="1"/>
</dbReference>
<keyword evidence="4" id="KW-1185">Reference proteome</keyword>
<dbReference type="EMBL" id="JAENHN010000046">
    <property type="protein sequence ID" value="MBK1812227.1"/>
    <property type="molecule type" value="Genomic_DNA"/>
</dbReference>
<dbReference type="Proteomes" id="UP000596739">
    <property type="component" value="Unassembled WGS sequence"/>
</dbReference>
<comment type="caution">
    <text evidence="3">The sequence shown here is derived from an EMBL/GenBank/DDBJ whole genome shotgun (WGS) entry which is preliminary data.</text>
</comment>
<evidence type="ECO:0000313" key="4">
    <source>
        <dbReference type="Proteomes" id="UP000596739"/>
    </source>
</evidence>
<proteinExistence type="predicted"/>
<dbReference type="InterPro" id="IPR050300">
    <property type="entry name" value="GDXG_lipolytic_enzyme"/>
</dbReference>
<evidence type="ECO:0000313" key="3">
    <source>
        <dbReference type="EMBL" id="MBK1812227.1"/>
    </source>
</evidence>
<keyword evidence="1 3" id="KW-0378">Hydrolase</keyword>
<protein>
    <submittedName>
        <fullName evidence="3">Alpha/beta hydrolase</fullName>
    </submittedName>
</protein>
<dbReference type="InterPro" id="IPR029058">
    <property type="entry name" value="AB_hydrolase_fold"/>
</dbReference>
<sequence length="298" mass="34024">MESIQSKLLKAILKIVKLKKMWEVTGDELRKNIEKKQLSESHEPPKKVQRDYNISEKEFNGYCCYTMKPLNNVGKKHILFLHGGGYVYEIMSPHWEFLGRLIDSLNCTITVPIYPLAPKHQHQEVFDMIVPIYQQIISDTKFEDVVIMGDSAGGGMSLSLAQLLKEKGLPQPGNIILISPTLDMTFSNPEIHEVEKLDPILAVPAIADIMKWYAGEKGPKHYLISPIYGNLEGLGKISLFIGTHDILYPDAKKFKKIVDEKGVKINYYEYTSMIHIWPLFFFPESKQATNQIIEIIES</sequence>
<evidence type="ECO:0000259" key="2">
    <source>
        <dbReference type="Pfam" id="PF07859"/>
    </source>
</evidence>
<dbReference type="GO" id="GO:0016787">
    <property type="term" value="F:hydrolase activity"/>
    <property type="evidence" value="ECO:0007669"/>
    <property type="project" value="UniProtKB-KW"/>
</dbReference>
<dbReference type="PANTHER" id="PTHR48081:SF8">
    <property type="entry name" value="ALPHA_BETA HYDROLASE FOLD-3 DOMAIN-CONTAINING PROTEIN-RELATED"/>
    <property type="match status" value="1"/>
</dbReference>
<dbReference type="SUPFAM" id="SSF53474">
    <property type="entry name" value="alpha/beta-Hydrolases"/>
    <property type="match status" value="1"/>
</dbReference>
<dbReference type="InterPro" id="IPR013094">
    <property type="entry name" value="AB_hydrolase_3"/>
</dbReference>
<dbReference type="Gene3D" id="3.40.50.1820">
    <property type="entry name" value="alpha/beta hydrolase"/>
    <property type="match status" value="1"/>
</dbReference>
<evidence type="ECO:0000256" key="1">
    <source>
        <dbReference type="ARBA" id="ARBA00022801"/>
    </source>
</evidence>
<gene>
    <name evidence="3" type="ORF">JHL18_16510</name>
</gene>
<reference evidence="4" key="1">
    <citation type="submission" date="2021-01" db="EMBL/GenBank/DDBJ databases">
        <title>Genome public.</title>
        <authorList>
            <person name="Liu C."/>
            <person name="Sun Q."/>
        </authorList>
    </citation>
    <scope>NUCLEOTIDE SEQUENCE [LARGE SCALE GENOMIC DNA]</scope>
    <source>
        <strain evidence="4">YIM B02505</strain>
    </source>
</reference>
<name>A0ABS1ES56_9CLOT</name>
<feature type="domain" description="Alpha/beta hydrolase fold-3" evidence="2">
    <location>
        <begin position="78"/>
        <end position="277"/>
    </location>
</feature>